<evidence type="ECO:0000313" key="2">
    <source>
        <dbReference type="Proteomes" id="UP000276133"/>
    </source>
</evidence>
<dbReference type="Proteomes" id="UP000276133">
    <property type="component" value="Unassembled WGS sequence"/>
</dbReference>
<gene>
    <name evidence="1" type="ORF">BpHYR1_026281</name>
</gene>
<protein>
    <submittedName>
        <fullName evidence="1">Uncharacterized protein</fullName>
    </submittedName>
</protein>
<evidence type="ECO:0000313" key="1">
    <source>
        <dbReference type="EMBL" id="RNA15511.1"/>
    </source>
</evidence>
<dbReference type="AlphaFoldDB" id="A0A3M7QWL3"/>
<reference evidence="1 2" key="1">
    <citation type="journal article" date="2018" name="Sci. Rep.">
        <title>Genomic signatures of local adaptation to the degree of environmental predictability in rotifers.</title>
        <authorList>
            <person name="Franch-Gras L."/>
            <person name="Hahn C."/>
            <person name="Garcia-Roger E.M."/>
            <person name="Carmona M.J."/>
            <person name="Serra M."/>
            <person name="Gomez A."/>
        </authorList>
    </citation>
    <scope>NUCLEOTIDE SEQUENCE [LARGE SCALE GENOMIC DNA]</scope>
    <source>
        <strain evidence="1">HYR1</strain>
    </source>
</reference>
<organism evidence="1 2">
    <name type="scientific">Brachionus plicatilis</name>
    <name type="common">Marine rotifer</name>
    <name type="synonym">Brachionus muelleri</name>
    <dbReference type="NCBI Taxonomy" id="10195"/>
    <lineage>
        <taxon>Eukaryota</taxon>
        <taxon>Metazoa</taxon>
        <taxon>Spiralia</taxon>
        <taxon>Gnathifera</taxon>
        <taxon>Rotifera</taxon>
        <taxon>Eurotatoria</taxon>
        <taxon>Monogononta</taxon>
        <taxon>Pseudotrocha</taxon>
        <taxon>Ploima</taxon>
        <taxon>Brachionidae</taxon>
        <taxon>Brachionus</taxon>
    </lineage>
</organism>
<dbReference type="EMBL" id="REGN01004933">
    <property type="protein sequence ID" value="RNA15511.1"/>
    <property type="molecule type" value="Genomic_DNA"/>
</dbReference>
<sequence length="74" mass="8261">MVLTLAWLSKAQMILFNMLYLTNKFLQLNLALLASIPISSIDCIPKIRPLTLRSPSSSNSSMYPLSLIAFIGQF</sequence>
<comment type="caution">
    <text evidence="1">The sequence shown here is derived from an EMBL/GenBank/DDBJ whole genome shotgun (WGS) entry which is preliminary data.</text>
</comment>
<keyword evidence="2" id="KW-1185">Reference proteome</keyword>
<proteinExistence type="predicted"/>
<name>A0A3M7QWL3_BRAPC</name>
<accession>A0A3M7QWL3</accession>